<accession>A0A2K3E651</accession>
<protein>
    <recommendedName>
        <fullName evidence="1">Peptidase M16C associated domain-containing protein</fullName>
    </recommendedName>
</protein>
<proteinExistence type="predicted"/>
<dbReference type="Pfam" id="PF22516">
    <property type="entry name" value="PreP_C"/>
    <property type="match status" value="1"/>
</dbReference>
<dbReference type="KEGG" id="cre:CHLRE_01g020918v5"/>
<dbReference type="Gene3D" id="3.30.830.10">
    <property type="entry name" value="Metalloenzyme, LuxS/M16 peptidase-like"/>
    <property type="match status" value="4"/>
</dbReference>
<dbReference type="Pfam" id="PF08367">
    <property type="entry name" value="M16C_assoc"/>
    <property type="match status" value="1"/>
</dbReference>
<organism evidence="2 3">
    <name type="scientific">Chlamydomonas reinhardtii</name>
    <name type="common">Chlamydomonas smithii</name>
    <dbReference type="NCBI Taxonomy" id="3055"/>
    <lineage>
        <taxon>Eukaryota</taxon>
        <taxon>Viridiplantae</taxon>
        <taxon>Chlorophyta</taxon>
        <taxon>core chlorophytes</taxon>
        <taxon>Chlorophyceae</taxon>
        <taxon>CS clade</taxon>
        <taxon>Chlamydomonadales</taxon>
        <taxon>Chlamydomonadaceae</taxon>
        <taxon>Chlamydomonas</taxon>
    </lineage>
</organism>
<dbReference type="SMART" id="SM01264">
    <property type="entry name" value="M16C_associated"/>
    <property type="match status" value="1"/>
</dbReference>
<dbReference type="InterPro" id="IPR013578">
    <property type="entry name" value="Peptidase_M16C_assoc"/>
</dbReference>
<dbReference type="InterPro" id="IPR055130">
    <property type="entry name" value="PreP_C"/>
</dbReference>
<dbReference type="FunCoup" id="A0A2K3E651">
    <property type="interactions" value="2420"/>
</dbReference>
<dbReference type="InParanoid" id="A0A2K3E651"/>
<dbReference type="Pfam" id="PF00675">
    <property type="entry name" value="Peptidase_M16"/>
    <property type="match status" value="1"/>
</dbReference>
<dbReference type="Pfam" id="PF05193">
    <property type="entry name" value="Peptidase_M16_C"/>
    <property type="match status" value="1"/>
</dbReference>
<dbReference type="STRING" id="3055.A0A2K3E651"/>
<dbReference type="RefSeq" id="XP_042928383.1">
    <property type="nucleotide sequence ID" value="XM_043058469.1"/>
</dbReference>
<dbReference type="InterPro" id="IPR011249">
    <property type="entry name" value="Metalloenz_LuxS/M16"/>
</dbReference>
<dbReference type="FunFam" id="3.30.830.10:FF:000034">
    <property type="entry name" value="presequence protease 1, chloroplastic/mitochondrial"/>
    <property type="match status" value="1"/>
</dbReference>
<evidence type="ECO:0000259" key="1">
    <source>
        <dbReference type="SMART" id="SM01264"/>
    </source>
</evidence>
<dbReference type="InterPro" id="IPR007863">
    <property type="entry name" value="Peptidase_M16_C"/>
</dbReference>
<sequence length="1088" mass="117277">MSTVKRGLASASAGVGRSSVPAVPLPGASRPMPLRLPASGASSFAAAGLMAPALRRMPGAASASRSALRCLASAAPAVAAPPAPAGVVSKAHGFTLTRQQYVKEYGSHVLMYTHDKTGAEVISVLNSDENKTFGVVFRTPVDDSTGIPHILEHSVLCGSRKYPIKEPFVELMKSSLNTFLNAFTYPDRTCYPVASTNSQDFYNLVDVYLDAVFHPRCVSDRRVFEQEGWHYELDNKEEPLTYKGVVFNEMKGVYSSPDSVYYRVVQQALFPSNTYRHDSGGDPEVIPKLTFEQFQDFHAKYYHPSNARFWFYGDDEPVKRLQLLDGFLSEFERRPVDSAVATQALMHEPRTVTEYYAAGAGEEGEEEGGAAGGGGGEAQKAYVGLSWVLSDTPLDVETELALGFLDYLLLGTPAAPLRKALNDSRLGAAVIGGGIDDDLKQPCFTLGLKGVDPAEADKVDSLILTKLQELADSGFSASAVEAAVNTIEFSLRENNTGSFPRGLSLMLRAVGAWIYDQDPFTQMQWEDALASFKSKLAAGGDVFGPLIRKYLLDNKHRVAVRLLPDSAKAAAIEAAEKAELERARAAMKEEDLEAVVANTHALKELQETPDSPEALACIPALKLSDIPKTITKVPTSSKALADGATLLGHDLFTNDVLYLEAAFDLRSLPARLLPLVPLFCRSLTQMGTATESFIELTERIGRKTGGVSVYPFTSAVRGQEAPVSYVMIRGKAMGGKAADLLDLMRDVLLTARLDDKARFGQMVAETKAGMESGIISGGHSYAAKRLGAQRSLAGAVGEAMGGLSYLEYVRQLAKRVESEEGWQAVRADLEAIRAALLQRKGAIVNLTADNATLAAAESAVADFLSALPATAAATATAGANDWASSGLLLPRNSEALTVPTQVNYVAKAANLYADGGYELQGSAYVVEKYLGNTWLWDRVRVVGGAYGGFCSFDSHSGMFTYMSYRDPNLLDTIESYDGSAAYLRGLELSSEELTKAIIGTMGDIDAYQLPDAKGYSALVRHLLGVSDEERQQRRDQILATSNKDFKNFADAIECVRGSAGRVVAVTSPEKAGKVLEEKPGFWELKKVL</sequence>
<feature type="domain" description="Peptidase M16C associated" evidence="1">
    <location>
        <begin position="562"/>
        <end position="812"/>
    </location>
</feature>
<name>A0A2K3E651_CHLRE</name>
<dbReference type="AlphaFoldDB" id="A0A2K3E651"/>
<dbReference type="GO" id="GO:0004222">
    <property type="term" value="F:metalloendopeptidase activity"/>
    <property type="evidence" value="ECO:0000318"/>
    <property type="project" value="GO_Central"/>
</dbReference>
<dbReference type="Proteomes" id="UP000006906">
    <property type="component" value="Chromosome 1"/>
</dbReference>
<reference evidence="2 3" key="1">
    <citation type="journal article" date="2007" name="Science">
        <title>The Chlamydomonas genome reveals the evolution of key animal and plant functions.</title>
        <authorList>
            <person name="Merchant S.S."/>
            <person name="Prochnik S.E."/>
            <person name="Vallon O."/>
            <person name="Harris E.H."/>
            <person name="Karpowicz S.J."/>
            <person name="Witman G.B."/>
            <person name="Terry A."/>
            <person name="Salamov A."/>
            <person name="Fritz-Laylin L.K."/>
            <person name="Marechal-Drouard L."/>
            <person name="Marshall W.F."/>
            <person name="Qu L.H."/>
            <person name="Nelson D.R."/>
            <person name="Sanderfoot A.A."/>
            <person name="Spalding M.H."/>
            <person name="Kapitonov V.V."/>
            <person name="Ren Q."/>
            <person name="Ferris P."/>
            <person name="Lindquist E."/>
            <person name="Shapiro H."/>
            <person name="Lucas S.M."/>
            <person name="Grimwood J."/>
            <person name="Schmutz J."/>
            <person name="Cardol P."/>
            <person name="Cerutti H."/>
            <person name="Chanfreau G."/>
            <person name="Chen C.L."/>
            <person name="Cognat V."/>
            <person name="Croft M.T."/>
            <person name="Dent R."/>
            <person name="Dutcher S."/>
            <person name="Fernandez E."/>
            <person name="Fukuzawa H."/>
            <person name="Gonzalez-Ballester D."/>
            <person name="Gonzalez-Halphen D."/>
            <person name="Hallmann A."/>
            <person name="Hanikenne M."/>
            <person name="Hippler M."/>
            <person name="Inwood W."/>
            <person name="Jabbari K."/>
            <person name="Kalanon M."/>
            <person name="Kuras R."/>
            <person name="Lefebvre P.A."/>
            <person name="Lemaire S.D."/>
            <person name="Lobanov A.V."/>
            <person name="Lohr M."/>
            <person name="Manuell A."/>
            <person name="Meier I."/>
            <person name="Mets L."/>
            <person name="Mittag M."/>
            <person name="Mittelmeier T."/>
            <person name="Moroney J.V."/>
            <person name="Moseley J."/>
            <person name="Napoli C."/>
            <person name="Nedelcu A.M."/>
            <person name="Niyogi K."/>
            <person name="Novoselov S.V."/>
            <person name="Paulsen I.T."/>
            <person name="Pazour G."/>
            <person name="Purton S."/>
            <person name="Ral J.P."/>
            <person name="Riano-Pachon D.M."/>
            <person name="Riekhof W."/>
            <person name="Rymarquis L."/>
            <person name="Schroda M."/>
            <person name="Stern D."/>
            <person name="Umen J."/>
            <person name="Willows R."/>
            <person name="Wilson N."/>
            <person name="Zimmer S.L."/>
            <person name="Allmer J."/>
            <person name="Balk J."/>
            <person name="Bisova K."/>
            <person name="Chen C.J."/>
            <person name="Elias M."/>
            <person name="Gendler K."/>
            <person name="Hauser C."/>
            <person name="Lamb M.R."/>
            <person name="Ledford H."/>
            <person name="Long J.C."/>
            <person name="Minagawa J."/>
            <person name="Page M.D."/>
            <person name="Pan J."/>
            <person name="Pootakham W."/>
            <person name="Roje S."/>
            <person name="Rose A."/>
            <person name="Stahlberg E."/>
            <person name="Terauchi A.M."/>
            <person name="Yang P."/>
            <person name="Ball S."/>
            <person name="Bowler C."/>
            <person name="Dieckmann C.L."/>
            <person name="Gladyshev V.N."/>
            <person name="Green P."/>
            <person name="Jorgensen R."/>
            <person name="Mayfield S."/>
            <person name="Mueller-Roeber B."/>
            <person name="Rajamani S."/>
            <person name="Sayre R.T."/>
            <person name="Brokstein P."/>
            <person name="Dubchak I."/>
            <person name="Goodstein D."/>
            <person name="Hornick L."/>
            <person name="Huang Y.W."/>
            <person name="Jhaveri J."/>
            <person name="Luo Y."/>
            <person name="Martinez D."/>
            <person name="Ngau W.C."/>
            <person name="Otillar B."/>
            <person name="Poliakov A."/>
            <person name="Porter A."/>
            <person name="Szajkowski L."/>
            <person name="Werner G."/>
            <person name="Zhou K."/>
            <person name="Grigoriev I.V."/>
            <person name="Rokhsar D.S."/>
            <person name="Grossman A.R."/>
        </authorList>
    </citation>
    <scope>NUCLEOTIDE SEQUENCE [LARGE SCALE GENOMIC DNA]</scope>
    <source>
        <strain evidence="3">CC-503</strain>
    </source>
</reference>
<evidence type="ECO:0000313" key="2">
    <source>
        <dbReference type="EMBL" id="PNW88243.1"/>
    </source>
</evidence>
<dbReference type="InterPro" id="IPR011765">
    <property type="entry name" value="Pept_M16_N"/>
</dbReference>
<keyword evidence="3" id="KW-1185">Reference proteome</keyword>
<dbReference type="PANTHER" id="PTHR43016:SF13">
    <property type="entry name" value="PRESEQUENCE PROTEASE, MITOCHONDRIAL"/>
    <property type="match status" value="1"/>
</dbReference>
<dbReference type="PANTHER" id="PTHR43016">
    <property type="entry name" value="PRESEQUENCE PROTEASE"/>
    <property type="match status" value="1"/>
</dbReference>
<dbReference type="GO" id="GO:0046872">
    <property type="term" value="F:metal ion binding"/>
    <property type="evidence" value="ECO:0007669"/>
    <property type="project" value="InterPro"/>
</dbReference>
<dbReference type="EMBL" id="CM008962">
    <property type="protein sequence ID" value="PNW88243.1"/>
    <property type="molecule type" value="Genomic_DNA"/>
</dbReference>
<dbReference type="OrthoDB" id="10250783at2759"/>
<dbReference type="GeneID" id="5715201"/>
<dbReference type="Gramene" id="PNW88243">
    <property type="protein sequence ID" value="PNW88243"/>
    <property type="gene ID" value="CHLRE_01g020918v5"/>
</dbReference>
<dbReference type="GO" id="GO:0016485">
    <property type="term" value="P:protein processing"/>
    <property type="evidence" value="ECO:0000318"/>
    <property type="project" value="GO_Central"/>
</dbReference>
<dbReference type="SUPFAM" id="SSF63411">
    <property type="entry name" value="LuxS/MPP-like metallohydrolase"/>
    <property type="match status" value="4"/>
</dbReference>
<gene>
    <name evidence="2" type="ORF">CHLRE_01g020918v5</name>
</gene>
<evidence type="ECO:0000313" key="3">
    <source>
        <dbReference type="Proteomes" id="UP000006906"/>
    </source>
</evidence>